<evidence type="ECO:0000313" key="7">
    <source>
        <dbReference type="EMBL" id="AEG60269.1"/>
    </source>
</evidence>
<dbReference type="KEGG" id="dru:Desru_2013"/>
<organism evidence="7 8">
    <name type="scientific">Desulforamulus ruminis (strain ATCC 23193 / DSM 2154 / NCIMB 8452 / DL)</name>
    <name type="common">Desulfotomaculum ruminis</name>
    <dbReference type="NCBI Taxonomy" id="696281"/>
    <lineage>
        <taxon>Bacteria</taxon>
        <taxon>Bacillati</taxon>
        <taxon>Bacillota</taxon>
        <taxon>Clostridia</taxon>
        <taxon>Eubacteriales</taxon>
        <taxon>Peptococcaceae</taxon>
        <taxon>Desulforamulus</taxon>
    </lineage>
</organism>
<keyword evidence="2 6" id="KW-0812">Transmembrane</keyword>
<feature type="transmembrane region" description="Helical" evidence="6">
    <location>
        <begin position="113"/>
        <end position="131"/>
    </location>
</feature>
<dbReference type="Proteomes" id="UP000009234">
    <property type="component" value="Chromosome"/>
</dbReference>
<dbReference type="GO" id="GO:0005886">
    <property type="term" value="C:plasma membrane"/>
    <property type="evidence" value="ECO:0007669"/>
    <property type="project" value="TreeGrafter"/>
</dbReference>
<protein>
    <submittedName>
        <fullName evidence="7">Cell cycle protein</fullName>
    </submittedName>
</protein>
<dbReference type="AlphaFoldDB" id="F6DVB6"/>
<feature type="transmembrane region" description="Helical" evidence="6">
    <location>
        <begin position="81"/>
        <end position="101"/>
    </location>
</feature>
<gene>
    <name evidence="7" type="ordered locus">Desru_2013</name>
</gene>
<feature type="transmembrane region" description="Helical" evidence="6">
    <location>
        <begin position="394"/>
        <end position="416"/>
    </location>
</feature>
<keyword evidence="8" id="KW-1185">Reference proteome</keyword>
<name>F6DVB6_DESRL</name>
<dbReference type="STRING" id="696281.Desru_2013"/>
<reference evidence="8" key="1">
    <citation type="submission" date="2011-05" db="EMBL/GenBank/DDBJ databases">
        <title>Complete sequence of Desulfotomaculum ruminis DSM 2154.</title>
        <authorList>
            <person name="Lucas S."/>
            <person name="Copeland A."/>
            <person name="Lapidus A."/>
            <person name="Cheng J.-F."/>
            <person name="Goodwin L."/>
            <person name="Pitluck S."/>
            <person name="Lu M."/>
            <person name="Detter J.C."/>
            <person name="Han C."/>
            <person name="Tapia R."/>
            <person name="Land M."/>
            <person name="Hauser L."/>
            <person name="Kyrpides N."/>
            <person name="Ivanova N."/>
            <person name="Mikhailova N."/>
            <person name="Pagani I."/>
            <person name="Stams A.J.M."/>
            <person name="Plugge C.M."/>
            <person name="Muyzer G."/>
            <person name="Kuever J."/>
            <person name="Parshina S.N."/>
            <person name="Ivanova A.E."/>
            <person name="Nazina T.N."/>
            <person name="Brambilla E."/>
            <person name="Spring S."/>
            <person name="Klenk H.-P."/>
            <person name="Woyke T."/>
        </authorList>
    </citation>
    <scope>NUCLEOTIDE SEQUENCE [LARGE SCALE GENOMIC DNA]</scope>
    <source>
        <strain evidence="8">ATCC 23193 / DSM 2154 / NCIB 8452 / DL</strain>
    </source>
</reference>
<feature type="transmembrane region" description="Helical" evidence="6">
    <location>
        <begin position="245"/>
        <end position="266"/>
    </location>
</feature>
<reference evidence="7 8" key="2">
    <citation type="journal article" date="2012" name="Stand. Genomic Sci.">
        <title>Complete genome sequence of the sulfate-reducing firmicute Desulfotomaculum ruminis type strain (DL(T)).</title>
        <authorList>
            <person name="Spring S."/>
            <person name="Visser M."/>
            <person name="Lu M."/>
            <person name="Copeland A."/>
            <person name="Lapidus A."/>
            <person name="Lucas S."/>
            <person name="Cheng J.F."/>
            <person name="Han C."/>
            <person name="Tapia R."/>
            <person name="Goodwin L.A."/>
            <person name="Pitluck S."/>
            <person name="Ivanova N."/>
            <person name="Land M."/>
            <person name="Hauser L."/>
            <person name="Larimer F."/>
            <person name="Rohde M."/>
            <person name="Goker M."/>
            <person name="Detter J.C."/>
            <person name="Kyrpides N.C."/>
            <person name="Woyke T."/>
            <person name="Schaap P.J."/>
            <person name="Plugge C.M."/>
            <person name="Muyzer G."/>
            <person name="Kuever J."/>
            <person name="Pereira I.A."/>
            <person name="Parshina S.N."/>
            <person name="Bernier-Latmani R."/>
            <person name="Stams A.J."/>
            <person name="Klenk H.P."/>
        </authorList>
    </citation>
    <scope>NUCLEOTIDE SEQUENCE [LARGE SCALE GENOMIC DNA]</scope>
    <source>
        <strain evidence="8">ATCC 23193 / DSM 2154 / NCIB 8452 / DL</strain>
    </source>
</reference>
<sequence>MNEKHPLLQSFIDKVKAQIKSKEAQDLVEYEIINHIESRSQSYQRDGLTKEEADKKTINQMGNPITFGKEMNQLHRPRIDWALIFLVTTIIGISLVPMYTLSFIFEGLFMKKVIFSLIAMIIIISLMFYDYRKLEKLGFFLYISSVVMMLWIGMIGLDFQGKKMWHIGYIKIDYMFSLLLFYISWSSILQHRNKYHIIILHLLFWLPMLLYLWNGYYLYSIIYFITILVLINIEKINSGQRRQFTWSTSAFGLILSTVLFFLSSPYQQERLLAFLHPEQYKNTFAYHSSISREMIAKAGWLGQGNIHEQVRLPEAHTDLILPYITYFFGWGGGLLLTGILLFFTVRMVQVAIKTRHHYGKFIVIGGFTIFLISLLINMLMSIGLLPYVGIPLPFISYGGVQLIFYSTIVGLILSVYRREKIHSLTSIE</sequence>
<dbReference type="eggNOG" id="COG0772">
    <property type="taxonomic scope" value="Bacteria"/>
</dbReference>
<proteinExistence type="predicted"/>
<evidence type="ECO:0000256" key="5">
    <source>
        <dbReference type="ARBA" id="ARBA00023136"/>
    </source>
</evidence>
<dbReference type="GO" id="GO:0051301">
    <property type="term" value="P:cell division"/>
    <property type="evidence" value="ECO:0007669"/>
    <property type="project" value="InterPro"/>
</dbReference>
<dbReference type="PANTHER" id="PTHR30474">
    <property type="entry name" value="CELL CYCLE PROTEIN"/>
    <property type="match status" value="1"/>
</dbReference>
<dbReference type="RefSeq" id="WP_013842031.1">
    <property type="nucleotide sequence ID" value="NC_015589.1"/>
</dbReference>
<dbReference type="GO" id="GO:0015648">
    <property type="term" value="F:lipid-linked peptidoglycan transporter activity"/>
    <property type="evidence" value="ECO:0007669"/>
    <property type="project" value="TreeGrafter"/>
</dbReference>
<keyword evidence="5 6" id="KW-0472">Membrane</keyword>
<dbReference type="PANTHER" id="PTHR30474:SF1">
    <property type="entry name" value="PEPTIDOGLYCAN GLYCOSYLTRANSFERASE MRDB"/>
    <property type="match status" value="1"/>
</dbReference>
<feature type="transmembrane region" description="Helical" evidence="6">
    <location>
        <begin position="327"/>
        <end position="349"/>
    </location>
</feature>
<feature type="transmembrane region" description="Helical" evidence="6">
    <location>
        <begin position="361"/>
        <end position="388"/>
    </location>
</feature>
<evidence type="ECO:0000256" key="1">
    <source>
        <dbReference type="ARBA" id="ARBA00004141"/>
    </source>
</evidence>
<comment type="subcellular location">
    <subcellularLocation>
        <location evidence="1">Membrane</location>
        <topology evidence="1">Multi-pass membrane protein</topology>
    </subcellularLocation>
</comment>
<keyword evidence="3" id="KW-0133">Cell shape</keyword>
<feature type="transmembrane region" description="Helical" evidence="6">
    <location>
        <begin position="138"/>
        <end position="157"/>
    </location>
</feature>
<dbReference type="EMBL" id="CP002780">
    <property type="protein sequence ID" value="AEG60269.1"/>
    <property type="molecule type" value="Genomic_DNA"/>
</dbReference>
<evidence type="ECO:0000313" key="8">
    <source>
        <dbReference type="Proteomes" id="UP000009234"/>
    </source>
</evidence>
<evidence type="ECO:0000256" key="6">
    <source>
        <dbReference type="SAM" id="Phobius"/>
    </source>
</evidence>
<dbReference type="InterPro" id="IPR001182">
    <property type="entry name" value="FtsW/RodA"/>
</dbReference>
<feature type="transmembrane region" description="Helical" evidence="6">
    <location>
        <begin position="195"/>
        <end position="211"/>
    </location>
</feature>
<dbReference type="GO" id="GO:0032153">
    <property type="term" value="C:cell division site"/>
    <property type="evidence" value="ECO:0007669"/>
    <property type="project" value="TreeGrafter"/>
</dbReference>
<keyword evidence="4 6" id="KW-1133">Transmembrane helix</keyword>
<accession>F6DVB6</accession>
<evidence type="ECO:0000256" key="4">
    <source>
        <dbReference type="ARBA" id="ARBA00022989"/>
    </source>
</evidence>
<feature type="transmembrane region" description="Helical" evidence="6">
    <location>
        <begin position="163"/>
        <end position="183"/>
    </location>
</feature>
<dbReference type="GO" id="GO:0008360">
    <property type="term" value="P:regulation of cell shape"/>
    <property type="evidence" value="ECO:0007669"/>
    <property type="project" value="UniProtKB-KW"/>
</dbReference>
<evidence type="ECO:0000256" key="2">
    <source>
        <dbReference type="ARBA" id="ARBA00022692"/>
    </source>
</evidence>
<evidence type="ECO:0000256" key="3">
    <source>
        <dbReference type="ARBA" id="ARBA00022960"/>
    </source>
</evidence>
<dbReference type="HOGENOM" id="CLU_029243_7_0_9"/>
<dbReference type="Pfam" id="PF01098">
    <property type="entry name" value="FTSW_RODA_SPOVE"/>
    <property type="match status" value="1"/>
</dbReference>
<feature type="transmembrane region" description="Helical" evidence="6">
    <location>
        <begin position="217"/>
        <end position="233"/>
    </location>
</feature>
<dbReference type="OrthoDB" id="9802195at2"/>